<evidence type="ECO:0000256" key="1">
    <source>
        <dbReference type="ARBA" id="ARBA00022737"/>
    </source>
</evidence>
<reference evidence="3" key="1">
    <citation type="submission" date="2017-07" db="EMBL/GenBank/DDBJ databases">
        <title>Taro Niue Genome Assembly and Annotation.</title>
        <authorList>
            <person name="Atibalentja N."/>
            <person name="Keating K."/>
            <person name="Fields C.J."/>
        </authorList>
    </citation>
    <scope>NUCLEOTIDE SEQUENCE</scope>
    <source>
        <strain evidence="3">Niue_2</strain>
        <tissue evidence="3">Leaf</tissue>
    </source>
</reference>
<dbReference type="SUPFAM" id="SSF52047">
    <property type="entry name" value="RNI-like"/>
    <property type="match status" value="1"/>
</dbReference>
<name>A0A843VZ88_COLES</name>
<dbReference type="InterPro" id="IPR032675">
    <property type="entry name" value="LRR_dom_sf"/>
</dbReference>
<dbReference type="InterPro" id="IPR055414">
    <property type="entry name" value="LRR_R13L4/SHOC2-like"/>
</dbReference>
<feature type="non-terminal residue" evidence="3">
    <location>
        <position position="271"/>
    </location>
</feature>
<keyword evidence="1" id="KW-0677">Repeat</keyword>
<evidence type="ECO:0000313" key="4">
    <source>
        <dbReference type="Proteomes" id="UP000652761"/>
    </source>
</evidence>
<dbReference type="PANTHER" id="PTHR47186">
    <property type="entry name" value="LEUCINE-RICH REPEAT-CONTAINING PROTEIN 57"/>
    <property type="match status" value="1"/>
</dbReference>
<feature type="domain" description="Disease resistance R13L4/SHOC-2-like LRR" evidence="2">
    <location>
        <begin position="55"/>
        <end position="249"/>
    </location>
</feature>
<dbReference type="OrthoDB" id="630536at2759"/>
<dbReference type="Pfam" id="PF23598">
    <property type="entry name" value="LRR_14"/>
    <property type="match status" value="1"/>
</dbReference>
<dbReference type="EMBL" id="NMUH01003177">
    <property type="protein sequence ID" value="MQM04223.1"/>
    <property type="molecule type" value="Genomic_DNA"/>
</dbReference>
<organism evidence="3 4">
    <name type="scientific">Colocasia esculenta</name>
    <name type="common">Wild taro</name>
    <name type="synonym">Arum esculentum</name>
    <dbReference type="NCBI Taxonomy" id="4460"/>
    <lineage>
        <taxon>Eukaryota</taxon>
        <taxon>Viridiplantae</taxon>
        <taxon>Streptophyta</taxon>
        <taxon>Embryophyta</taxon>
        <taxon>Tracheophyta</taxon>
        <taxon>Spermatophyta</taxon>
        <taxon>Magnoliopsida</taxon>
        <taxon>Liliopsida</taxon>
        <taxon>Araceae</taxon>
        <taxon>Aroideae</taxon>
        <taxon>Colocasieae</taxon>
        <taxon>Colocasia</taxon>
    </lineage>
</organism>
<evidence type="ECO:0000313" key="3">
    <source>
        <dbReference type="EMBL" id="MQM04223.1"/>
    </source>
</evidence>
<proteinExistence type="predicted"/>
<dbReference type="PANTHER" id="PTHR47186:SF3">
    <property type="entry name" value="OS09G0267800 PROTEIN"/>
    <property type="match status" value="1"/>
</dbReference>
<keyword evidence="4" id="KW-1185">Reference proteome</keyword>
<dbReference type="Gene3D" id="3.80.10.10">
    <property type="entry name" value="Ribonuclease Inhibitor"/>
    <property type="match status" value="2"/>
</dbReference>
<sequence length="271" mass="30238">MHGRGINNNKGYSYFPRLEVLYLIEMSVWEEWEMPAAGQIHSSGGGGRHVLFPSLKKLCIYSCPKLLTLSPILRHLTNLKDFTVCECPKLAFSAMLRHLTALEFLQIRGRDELILDGVVAEDDVEDQETISSVQQPVVVDSQVEEEHVDIGQSPSPYLKESLKARGAQLPSWMMLHHRLLPAALVTLVLDGCCTNQEYLSTLGQLPSLRHLTITKADHVRKIGSEFYGGEVEVGDRVYFPHLESLHLEEMSVWEEWDVPAAGEMDGGGGGT</sequence>
<gene>
    <name evidence="3" type="ORF">Taro_037021</name>
</gene>
<dbReference type="Proteomes" id="UP000652761">
    <property type="component" value="Unassembled WGS sequence"/>
</dbReference>
<evidence type="ECO:0000259" key="2">
    <source>
        <dbReference type="Pfam" id="PF23598"/>
    </source>
</evidence>
<comment type="caution">
    <text evidence="3">The sequence shown here is derived from an EMBL/GenBank/DDBJ whole genome shotgun (WGS) entry which is preliminary data.</text>
</comment>
<protein>
    <recommendedName>
        <fullName evidence="2">Disease resistance R13L4/SHOC-2-like LRR domain-containing protein</fullName>
    </recommendedName>
</protein>
<dbReference type="AlphaFoldDB" id="A0A843VZ88"/>
<accession>A0A843VZ88</accession>